<gene>
    <name evidence="5" type="ORF">S12H4_57344</name>
</gene>
<dbReference type="InterPro" id="IPR027417">
    <property type="entry name" value="P-loop_NTPase"/>
</dbReference>
<dbReference type="PROSITE" id="PS50052">
    <property type="entry name" value="GUANYLATE_KINASE_2"/>
    <property type="match status" value="1"/>
</dbReference>
<comment type="caution">
    <text evidence="5">The sequence shown here is derived from an EMBL/GenBank/DDBJ whole genome shotgun (WGS) entry which is preliminary data.</text>
</comment>
<dbReference type="SUPFAM" id="SSF52540">
    <property type="entry name" value="P-loop containing nucleoside triphosphate hydrolases"/>
    <property type="match status" value="1"/>
</dbReference>
<name>X1UYC4_9ZZZZ</name>
<keyword evidence="3" id="KW-0418">Kinase</keyword>
<evidence type="ECO:0000256" key="2">
    <source>
        <dbReference type="ARBA" id="ARBA00022679"/>
    </source>
</evidence>
<dbReference type="EMBL" id="BARW01037069">
    <property type="protein sequence ID" value="GAJ22493.1"/>
    <property type="molecule type" value="Genomic_DNA"/>
</dbReference>
<accession>X1UYC4</accession>
<evidence type="ECO:0000256" key="3">
    <source>
        <dbReference type="ARBA" id="ARBA00022777"/>
    </source>
</evidence>
<reference evidence="5" key="1">
    <citation type="journal article" date="2014" name="Front. Microbiol.">
        <title>High frequency of phylogenetically diverse reductive dehalogenase-homologous genes in deep subseafloor sedimentary metagenomes.</title>
        <authorList>
            <person name="Kawai M."/>
            <person name="Futagami T."/>
            <person name="Toyoda A."/>
            <person name="Takaki Y."/>
            <person name="Nishi S."/>
            <person name="Hori S."/>
            <person name="Arai W."/>
            <person name="Tsubouchi T."/>
            <person name="Morono Y."/>
            <person name="Uchiyama I."/>
            <person name="Ito T."/>
            <person name="Fujiyama A."/>
            <person name="Inagaki F."/>
            <person name="Takami H."/>
        </authorList>
    </citation>
    <scope>NUCLEOTIDE SEQUENCE</scope>
    <source>
        <strain evidence="5">Expedition CK06-06</strain>
    </source>
</reference>
<feature type="domain" description="Guanylate kinase-like" evidence="4">
    <location>
        <begin position="1"/>
        <end position="120"/>
    </location>
</feature>
<comment type="similarity">
    <text evidence="1">Belongs to the guanylate kinase family.</text>
</comment>
<dbReference type="CDD" id="cd00071">
    <property type="entry name" value="GMPK"/>
    <property type="match status" value="1"/>
</dbReference>
<evidence type="ECO:0000256" key="1">
    <source>
        <dbReference type="ARBA" id="ARBA00005790"/>
    </source>
</evidence>
<dbReference type="GO" id="GO:0005829">
    <property type="term" value="C:cytosol"/>
    <property type="evidence" value="ECO:0007669"/>
    <property type="project" value="TreeGrafter"/>
</dbReference>
<dbReference type="InterPro" id="IPR008144">
    <property type="entry name" value="Guanylate_kin-like_dom"/>
</dbReference>
<dbReference type="PANTHER" id="PTHR23117:SF13">
    <property type="entry name" value="GUANYLATE KINASE"/>
    <property type="match status" value="1"/>
</dbReference>
<protein>
    <recommendedName>
        <fullName evidence="4">Guanylate kinase-like domain-containing protein</fullName>
    </recommendedName>
</protein>
<keyword evidence="2" id="KW-0808">Transferase</keyword>
<dbReference type="Pfam" id="PF00625">
    <property type="entry name" value="Guanylate_kin"/>
    <property type="match status" value="1"/>
</dbReference>
<dbReference type="SMART" id="SM00072">
    <property type="entry name" value="GuKc"/>
    <property type="match status" value="1"/>
</dbReference>
<proteinExistence type="inferred from homology"/>
<organism evidence="5">
    <name type="scientific">marine sediment metagenome</name>
    <dbReference type="NCBI Taxonomy" id="412755"/>
    <lineage>
        <taxon>unclassified sequences</taxon>
        <taxon>metagenomes</taxon>
        <taxon>ecological metagenomes</taxon>
    </lineage>
</organism>
<dbReference type="PANTHER" id="PTHR23117">
    <property type="entry name" value="GUANYLATE KINASE-RELATED"/>
    <property type="match status" value="1"/>
</dbReference>
<evidence type="ECO:0000313" key="5">
    <source>
        <dbReference type="EMBL" id="GAJ22493.1"/>
    </source>
</evidence>
<dbReference type="GO" id="GO:0004385">
    <property type="term" value="F:GMP kinase activity"/>
    <property type="evidence" value="ECO:0007669"/>
    <property type="project" value="TreeGrafter"/>
</dbReference>
<dbReference type="InterPro" id="IPR008145">
    <property type="entry name" value="GK/Ca_channel_bsu"/>
</dbReference>
<sequence length="120" mass="13305">MLSGPSGVGKDVVLARMKETGRPLYYTVTATTRPQRETEKDGVDYHFFSPPRFEEMVAKGEFLEWAEVYGQCYGVPKEQVKQALKRGLDVIIKVDVQGAATIKEAAPQALLIFLSPPSTE</sequence>
<dbReference type="AlphaFoldDB" id="X1UYC4"/>
<feature type="non-terminal residue" evidence="5">
    <location>
        <position position="120"/>
    </location>
</feature>
<evidence type="ECO:0000259" key="4">
    <source>
        <dbReference type="PROSITE" id="PS50052"/>
    </source>
</evidence>
<dbReference type="Gene3D" id="3.40.50.300">
    <property type="entry name" value="P-loop containing nucleotide triphosphate hydrolases"/>
    <property type="match status" value="1"/>
</dbReference>